<dbReference type="FunFam" id="3.30.70.80:FF:000003">
    <property type="entry name" value="Subtilisin-like protease SBT1.9"/>
    <property type="match status" value="1"/>
</dbReference>
<keyword evidence="2" id="KW-0732">Signal</keyword>
<dbReference type="InterPro" id="IPR037045">
    <property type="entry name" value="S8pro/Inhibitor_I9_sf"/>
</dbReference>
<evidence type="ECO:0000313" key="5">
    <source>
        <dbReference type="Proteomes" id="UP000824469"/>
    </source>
</evidence>
<dbReference type="Gene3D" id="3.40.50.200">
    <property type="entry name" value="Peptidase S8/S53 domain"/>
    <property type="match status" value="1"/>
</dbReference>
<name>A0AA38G192_TAXCH</name>
<evidence type="ECO:0000256" key="2">
    <source>
        <dbReference type="ARBA" id="ARBA00022729"/>
    </source>
</evidence>
<evidence type="ECO:0000313" key="4">
    <source>
        <dbReference type="EMBL" id="KAH9313208.1"/>
    </source>
</evidence>
<dbReference type="OMA" id="RLARTHY"/>
<feature type="non-terminal residue" evidence="4">
    <location>
        <position position="1"/>
    </location>
</feature>
<gene>
    <name evidence="4" type="ORF">KI387_028243</name>
</gene>
<dbReference type="PANTHER" id="PTHR10795">
    <property type="entry name" value="PROPROTEIN CONVERTASE SUBTILISIN/KEXIN"/>
    <property type="match status" value="1"/>
</dbReference>
<protein>
    <recommendedName>
        <fullName evidence="3">Inhibitor I9 domain-containing protein</fullName>
    </recommendedName>
</protein>
<proteinExistence type="inferred from homology"/>
<comment type="caution">
    <text evidence="4">The sequence shown here is derived from an EMBL/GenBank/DDBJ whole genome shotgun (WGS) entry which is preliminary data.</text>
</comment>
<dbReference type="GO" id="GO:0006508">
    <property type="term" value="P:proteolysis"/>
    <property type="evidence" value="ECO:0007669"/>
    <property type="project" value="InterPro"/>
</dbReference>
<sequence>GVEYASTYIVHMDKSVMPSQFSNHEHWYRSVLYSMKEVSANQNTHIEDFYHYTYDIVMHGFSAKLTQYELNMLEEMPGHLLSFPDLIGKLHTTYSTEFLGLTPSVGLLPRSRFGQDVIVGILDSGIWPESRSFLNHGMEPVPARWKGTCENGTTFHPLLCNKMLIGARYFNKGAVAKYSNIDPAMDYDSPRDVYGHGWEFIA</sequence>
<dbReference type="Proteomes" id="UP000824469">
    <property type="component" value="Unassembled WGS sequence"/>
</dbReference>
<dbReference type="EMBL" id="JAHRHJ020000006">
    <property type="protein sequence ID" value="KAH9313208.1"/>
    <property type="molecule type" value="Genomic_DNA"/>
</dbReference>
<comment type="similarity">
    <text evidence="1">Belongs to the peptidase S8 family.</text>
</comment>
<dbReference type="InterPro" id="IPR010259">
    <property type="entry name" value="S8pro/Inhibitor_I9"/>
</dbReference>
<dbReference type="InterPro" id="IPR045051">
    <property type="entry name" value="SBT"/>
</dbReference>
<reference evidence="4 5" key="1">
    <citation type="journal article" date="2021" name="Nat. Plants">
        <title>The Taxus genome provides insights into paclitaxel biosynthesis.</title>
        <authorList>
            <person name="Xiong X."/>
            <person name="Gou J."/>
            <person name="Liao Q."/>
            <person name="Li Y."/>
            <person name="Zhou Q."/>
            <person name="Bi G."/>
            <person name="Li C."/>
            <person name="Du R."/>
            <person name="Wang X."/>
            <person name="Sun T."/>
            <person name="Guo L."/>
            <person name="Liang H."/>
            <person name="Lu P."/>
            <person name="Wu Y."/>
            <person name="Zhang Z."/>
            <person name="Ro D.K."/>
            <person name="Shang Y."/>
            <person name="Huang S."/>
            <person name="Yan J."/>
        </authorList>
    </citation>
    <scope>NUCLEOTIDE SEQUENCE [LARGE SCALE GENOMIC DNA]</scope>
    <source>
        <strain evidence="4">Ta-2019</strain>
    </source>
</reference>
<evidence type="ECO:0000256" key="1">
    <source>
        <dbReference type="ARBA" id="ARBA00011073"/>
    </source>
</evidence>
<accession>A0AA38G192</accession>
<dbReference type="Pfam" id="PF05922">
    <property type="entry name" value="Inhibitor_I9"/>
    <property type="match status" value="1"/>
</dbReference>
<dbReference type="Gene3D" id="3.30.70.80">
    <property type="entry name" value="Peptidase S8 propeptide/proteinase inhibitor I9"/>
    <property type="match status" value="1"/>
</dbReference>
<feature type="domain" description="Inhibitor I9" evidence="3">
    <location>
        <begin position="7"/>
        <end position="91"/>
    </location>
</feature>
<dbReference type="GO" id="GO:0004252">
    <property type="term" value="F:serine-type endopeptidase activity"/>
    <property type="evidence" value="ECO:0007669"/>
    <property type="project" value="InterPro"/>
</dbReference>
<dbReference type="InterPro" id="IPR036852">
    <property type="entry name" value="Peptidase_S8/S53_dom_sf"/>
</dbReference>
<dbReference type="SUPFAM" id="SSF52743">
    <property type="entry name" value="Subtilisin-like"/>
    <property type="match status" value="1"/>
</dbReference>
<keyword evidence="5" id="KW-1185">Reference proteome</keyword>
<organism evidence="4 5">
    <name type="scientific">Taxus chinensis</name>
    <name type="common">Chinese yew</name>
    <name type="synonym">Taxus wallichiana var. chinensis</name>
    <dbReference type="NCBI Taxonomy" id="29808"/>
    <lineage>
        <taxon>Eukaryota</taxon>
        <taxon>Viridiplantae</taxon>
        <taxon>Streptophyta</taxon>
        <taxon>Embryophyta</taxon>
        <taxon>Tracheophyta</taxon>
        <taxon>Spermatophyta</taxon>
        <taxon>Pinopsida</taxon>
        <taxon>Pinidae</taxon>
        <taxon>Conifers II</taxon>
        <taxon>Cupressales</taxon>
        <taxon>Taxaceae</taxon>
        <taxon>Taxus</taxon>
    </lineage>
</organism>
<evidence type="ECO:0000259" key="3">
    <source>
        <dbReference type="Pfam" id="PF05922"/>
    </source>
</evidence>
<dbReference type="AlphaFoldDB" id="A0AA38G192"/>